<keyword evidence="2" id="KW-1185">Reference proteome</keyword>
<dbReference type="AlphaFoldDB" id="A0A0C9XJR2"/>
<proteinExistence type="predicted"/>
<sequence>MPEGPTTIGGTGVDAILGRRCVHDRTSPKMYLHAMESFLSRSWCNVIENEPFFQVIIASDMDMSSRFVAAFNTRSVP</sequence>
<evidence type="ECO:0000313" key="2">
    <source>
        <dbReference type="Proteomes" id="UP000054477"/>
    </source>
</evidence>
<dbReference type="HOGENOM" id="CLU_2638457_0_0_1"/>
<name>A0A0C9XJR2_9AGAR</name>
<gene>
    <name evidence="1" type="ORF">K443DRAFT_6660</name>
</gene>
<dbReference type="Proteomes" id="UP000054477">
    <property type="component" value="Unassembled WGS sequence"/>
</dbReference>
<evidence type="ECO:0000313" key="1">
    <source>
        <dbReference type="EMBL" id="KIK01739.1"/>
    </source>
</evidence>
<dbReference type="EMBL" id="KN838602">
    <property type="protein sequence ID" value="KIK01739.1"/>
    <property type="molecule type" value="Genomic_DNA"/>
</dbReference>
<accession>A0A0C9XJR2</accession>
<reference evidence="1 2" key="1">
    <citation type="submission" date="2014-04" db="EMBL/GenBank/DDBJ databases">
        <authorList>
            <consortium name="DOE Joint Genome Institute"/>
            <person name="Kuo A."/>
            <person name="Kohler A."/>
            <person name="Nagy L.G."/>
            <person name="Floudas D."/>
            <person name="Copeland A."/>
            <person name="Barry K.W."/>
            <person name="Cichocki N."/>
            <person name="Veneault-Fourrey C."/>
            <person name="LaButti K."/>
            <person name="Lindquist E.A."/>
            <person name="Lipzen A."/>
            <person name="Lundell T."/>
            <person name="Morin E."/>
            <person name="Murat C."/>
            <person name="Sun H."/>
            <person name="Tunlid A."/>
            <person name="Henrissat B."/>
            <person name="Grigoriev I.V."/>
            <person name="Hibbett D.S."/>
            <person name="Martin F."/>
            <person name="Nordberg H.P."/>
            <person name="Cantor M.N."/>
            <person name="Hua S.X."/>
        </authorList>
    </citation>
    <scope>NUCLEOTIDE SEQUENCE [LARGE SCALE GENOMIC DNA]</scope>
    <source>
        <strain evidence="1 2">LaAM-08-1</strain>
    </source>
</reference>
<reference evidence="2" key="2">
    <citation type="submission" date="2015-01" db="EMBL/GenBank/DDBJ databases">
        <title>Evolutionary Origins and Diversification of the Mycorrhizal Mutualists.</title>
        <authorList>
            <consortium name="DOE Joint Genome Institute"/>
            <consortium name="Mycorrhizal Genomics Consortium"/>
            <person name="Kohler A."/>
            <person name="Kuo A."/>
            <person name="Nagy L.G."/>
            <person name="Floudas D."/>
            <person name="Copeland A."/>
            <person name="Barry K.W."/>
            <person name="Cichocki N."/>
            <person name="Veneault-Fourrey C."/>
            <person name="LaButti K."/>
            <person name="Lindquist E.A."/>
            <person name="Lipzen A."/>
            <person name="Lundell T."/>
            <person name="Morin E."/>
            <person name="Murat C."/>
            <person name="Riley R."/>
            <person name="Ohm R."/>
            <person name="Sun H."/>
            <person name="Tunlid A."/>
            <person name="Henrissat B."/>
            <person name="Grigoriev I.V."/>
            <person name="Hibbett D.S."/>
            <person name="Martin F."/>
        </authorList>
    </citation>
    <scope>NUCLEOTIDE SEQUENCE [LARGE SCALE GENOMIC DNA]</scope>
    <source>
        <strain evidence="2">LaAM-08-1</strain>
    </source>
</reference>
<protein>
    <submittedName>
        <fullName evidence="1">Uncharacterized protein</fullName>
    </submittedName>
</protein>
<organism evidence="1 2">
    <name type="scientific">Laccaria amethystina LaAM-08-1</name>
    <dbReference type="NCBI Taxonomy" id="1095629"/>
    <lineage>
        <taxon>Eukaryota</taxon>
        <taxon>Fungi</taxon>
        <taxon>Dikarya</taxon>
        <taxon>Basidiomycota</taxon>
        <taxon>Agaricomycotina</taxon>
        <taxon>Agaricomycetes</taxon>
        <taxon>Agaricomycetidae</taxon>
        <taxon>Agaricales</taxon>
        <taxon>Agaricineae</taxon>
        <taxon>Hydnangiaceae</taxon>
        <taxon>Laccaria</taxon>
    </lineage>
</organism>